<evidence type="ECO:0000256" key="5">
    <source>
        <dbReference type="ARBA" id="ARBA00022801"/>
    </source>
</evidence>
<dbReference type="Proteomes" id="UP000030750">
    <property type="component" value="Unassembled WGS sequence"/>
</dbReference>
<dbReference type="AlphaFoldDB" id="U6LM35"/>
<dbReference type="PANTHER" id="PTHR37984:SF5">
    <property type="entry name" value="PROTEIN NYNRIN-LIKE"/>
    <property type="match status" value="1"/>
</dbReference>
<keyword evidence="3" id="KW-0540">Nuclease</keyword>
<dbReference type="GO" id="GO:0004519">
    <property type="term" value="F:endonuclease activity"/>
    <property type="evidence" value="ECO:0007669"/>
    <property type="project" value="UniProtKB-KW"/>
</dbReference>
<dbReference type="Gene3D" id="3.30.70.270">
    <property type="match status" value="1"/>
</dbReference>
<feature type="domain" description="Reverse transcriptase" evidence="7">
    <location>
        <begin position="1"/>
        <end position="125"/>
    </location>
</feature>
<gene>
    <name evidence="8" type="ORF">EBH_0081040</name>
</gene>
<dbReference type="InterPro" id="IPR043502">
    <property type="entry name" value="DNA/RNA_pol_sf"/>
</dbReference>
<dbReference type="Gene3D" id="3.10.10.10">
    <property type="entry name" value="HIV Type 1 Reverse Transcriptase, subunit A, domain 1"/>
    <property type="match status" value="1"/>
</dbReference>
<evidence type="ECO:0000313" key="8">
    <source>
        <dbReference type="EMBL" id="CDJ48875.1"/>
    </source>
</evidence>
<keyword evidence="1" id="KW-0808">Transferase</keyword>
<evidence type="ECO:0000256" key="6">
    <source>
        <dbReference type="ARBA" id="ARBA00022918"/>
    </source>
</evidence>
<dbReference type="EMBL" id="HG711355">
    <property type="protein sequence ID" value="CDJ48875.1"/>
    <property type="molecule type" value="Genomic_DNA"/>
</dbReference>
<keyword evidence="2" id="KW-0548">Nucleotidyltransferase</keyword>
<dbReference type="InterPro" id="IPR043128">
    <property type="entry name" value="Rev_trsase/Diguanyl_cyclase"/>
</dbReference>
<dbReference type="SUPFAM" id="SSF56672">
    <property type="entry name" value="DNA/RNA polymerases"/>
    <property type="match status" value="1"/>
</dbReference>
<dbReference type="PANTHER" id="PTHR37984">
    <property type="entry name" value="PROTEIN CBG26694"/>
    <property type="match status" value="1"/>
</dbReference>
<organism evidence="8 9">
    <name type="scientific">Eimeria brunetti</name>
    <dbReference type="NCBI Taxonomy" id="51314"/>
    <lineage>
        <taxon>Eukaryota</taxon>
        <taxon>Sar</taxon>
        <taxon>Alveolata</taxon>
        <taxon>Apicomplexa</taxon>
        <taxon>Conoidasida</taxon>
        <taxon>Coccidia</taxon>
        <taxon>Eucoccidiorida</taxon>
        <taxon>Eimeriorina</taxon>
        <taxon>Eimeriidae</taxon>
        <taxon>Eimeria</taxon>
    </lineage>
</organism>
<evidence type="ECO:0000256" key="2">
    <source>
        <dbReference type="ARBA" id="ARBA00022695"/>
    </source>
</evidence>
<dbReference type="GO" id="GO:0003964">
    <property type="term" value="F:RNA-directed DNA polymerase activity"/>
    <property type="evidence" value="ECO:0007669"/>
    <property type="project" value="UniProtKB-KW"/>
</dbReference>
<keyword evidence="6" id="KW-0695">RNA-directed DNA polymerase</keyword>
<dbReference type="OrthoDB" id="2013610at2759"/>
<dbReference type="VEuPathDB" id="ToxoDB:EBH_0081040"/>
<evidence type="ECO:0000313" key="9">
    <source>
        <dbReference type="Proteomes" id="UP000030750"/>
    </source>
</evidence>
<keyword evidence="9" id="KW-1185">Reference proteome</keyword>
<dbReference type="CDD" id="cd01647">
    <property type="entry name" value="RT_LTR"/>
    <property type="match status" value="1"/>
</dbReference>
<keyword evidence="4" id="KW-0255">Endonuclease</keyword>
<evidence type="ECO:0000259" key="7">
    <source>
        <dbReference type="PROSITE" id="PS50878"/>
    </source>
</evidence>
<evidence type="ECO:0000256" key="1">
    <source>
        <dbReference type="ARBA" id="ARBA00022679"/>
    </source>
</evidence>
<name>U6LM35_9EIME</name>
<dbReference type="Pfam" id="PF17917">
    <property type="entry name" value="RT_RNaseH"/>
    <property type="match status" value="1"/>
</dbReference>
<sequence>MLGGAKYFSTLDLEAGFHQTRMAKEDRWKTAFRSVQGLFEFKDMPFGLKGAPATIQVNTNAYLQPLLGQGVIACLDDVLIYSSALDTHASLLRQVLSIFLTHHFYPRLTRCKLAQQELTYLGYTSGAAGIKPSADKVEAIPLWPDVLTSETQVRQFLGTVIIVVCSWAADGKPVGFLSQVMSPAQQRYYDQELLAPVTALEKWRHLLRGGKVTAYTDHQGVTYLQRINTHKPLRGRTARWLDFLAEFPDLIITYLQGVRS</sequence>
<evidence type="ECO:0000256" key="3">
    <source>
        <dbReference type="ARBA" id="ARBA00022722"/>
    </source>
</evidence>
<dbReference type="InterPro" id="IPR000477">
    <property type="entry name" value="RT_dom"/>
</dbReference>
<dbReference type="InterPro" id="IPR050951">
    <property type="entry name" value="Retrovirus_Pol_polyprotein"/>
</dbReference>
<dbReference type="InterPro" id="IPR041373">
    <property type="entry name" value="RT_RNaseH"/>
</dbReference>
<dbReference type="PROSITE" id="PS50878">
    <property type="entry name" value="RT_POL"/>
    <property type="match status" value="1"/>
</dbReference>
<proteinExistence type="predicted"/>
<keyword evidence="5" id="KW-0378">Hydrolase</keyword>
<accession>U6LM35</accession>
<reference evidence="8" key="1">
    <citation type="submission" date="2013-10" db="EMBL/GenBank/DDBJ databases">
        <title>Genomic analysis of the causative agents of coccidiosis in chickens.</title>
        <authorList>
            <person name="Reid A.J."/>
            <person name="Blake D."/>
            <person name="Billington K."/>
            <person name="Browne H."/>
            <person name="Dunn M."/>
            <person name="Hung S."/>
            <person name="Kawahara F."/>
            <person name="Miranda-Saavedra D."/>
            <person name="Mourier T."/>
            <person name="Nagra H."/>
            <person name="Otto T.D."/>
            <person name="Rawlings N."/>
            <person name="Sanchez A."/>
            <person name="Sanders M."/>
            <person name="Subramaniam C."/>
            <person name="Tay Y."/>
            <person name="Dear P."/>
            <person name="Doerig C."/>
            <person name="Gruber A."/>
            <person name="Parkinson J."/>
            <person name="Shirley M."/>
            <person name="Wan K.L."/>
            <person name="Berriman M."/>
            <person name="Tomley F."/>
            <person name="Pain A."/>
        </authorList>
    </citation>
    <scope>NUCLEOTIDE SEQUENCE [LARGE SCALE GENOMIC DNA]</scope>
    <source>
        <strain evidence="8">Houghton</strain>
    </source>
</reference>
<protein>
    <submittedName>
        <fullName evidence="8">OSJNBa0042F21.10 protein, related</fullName>
    </submittedName>
</protein>
<reference evidence="8" key="2">
    <citation type="submission" date="2013-10" db="EMBL/GenBank/DDBJ databases">
        <authorList>
            <person name="Aslett M."/>
        </authorList>
    </citation>
    <scope>NUCLEOTIDE SEQUENCE [LARGE SCALE GENOMIC DNA]</scope>
    <source>
        <strain evidence="8">Houghton</strain>
    </source>
</reference>
<evidence type="ECO:0000256" key="4">
    <source>
        <dbReference type="ARBA" id="ARBA00022759"/>
    </source>
</evidence>
<dbReference type="Pfam" id="PF00078">
    <property type="entry name" value="RVT_1"/>
    <property type="match status" value="1"/>
</dbReference>
<dbReference type="GO" id="GO:0016787">
    <property type="term" value="F:hydrolase activity"/>
    <property type="evidence" value="ECO:0007669"/>
    <property type="project" value="UniProtKB-KW"/>
</dbReference>